<proteinExistence type="predicted"/>
<keyword evidence="2" id="KW-0597">Phosphoprotein</keyword>
<keyword evidence="1" id="KW-0902">Two-component regulatory system</keyword>
<keyword evidence="4" id="KW-0808">Transferase</keyword>
<organism evidence="4 5">
    <name type="scientific">Pararhodobacter oceanensis</name>
    <dbReference type="NCBI Taxonomy" id="2172121"/>
    <lineage>
        <taxon>Bacteria</taxon>
        <taxon>Pseudomonadati</taxon>
        <taxon>Pseudomonadota</taxon>
        <taxon>Alphaproteobacteria</taxon>
        <taxon>Rhodobacterales</taxon>
        <taxon>Paracoccaceae</taxon>
        <taxon>Pararhodobacter</taxon>
    </lineage>
</organism>
<dbReference type="InterPro" id="IPR036641">
    <property type="entry name" value="HPT_dom_sf"/>
</dbReference>
<dbReference type="InterPro" id="IPR008207">
    <property type="entry name" value="Sig_transdc_His_kin_Hpt_dom"/>
</dbReference>
<dbReference type="GO" id="GO:0004672">
    <property type="term" value="F:protein kinase activity"/>
    <property type="evidence" value="ECO:0007669"/>
    <property type="project" value="UniProtKB-ARBA"/>
</dbReference>
<feature type="domain" description="HPt" evidence="3">
    <location>
        <begin position="7"/>
        <end position="106"/>
    </location>
</feature>
<dbReference type="PROSITE" id="PS50894">
    <property type="entry name" value="HPT"/>
    <property type="match status" value="1"/>
</dbReference>
<dbReference type="EMBL" id="QDKM01000005">
    <property type="protein sequence ID" value="PVH28390.1"/>
    <property type="molecule type" value="Genomic_DNA"/>
</dbReference>
<feature type="modified residue" description="Phosphohistidine" evidence="2">
    <location>
        <position position="50"/>
    </location>
</feature>
<accession>A0A2T8HSG8</accession>
<evidence type="ECO:0000256" key="2">
    <source>
        <dbReference type="PROSITE-ProRule" id="PRU00110"/>
    </source>
</evidence>
<dbReference type="SUPFAM" id="SSF47226">
    <property type="entry name" value="Histidine-containing phosphotransfer domain, HPT domain"/>
    <property type="match status" value="1"/>
</dbReference>
<comment type="caution">
    <text evidence="4">The sequence shown here is derived from an EMBL/GenBank/DDBJ whole genome shotgun (WGS) entry which is preliminary data.</text>
</comment>
<evidence type="ECO:0000259" key="3">
    <source>
        <dbReference type="PROSITE" id="PS50894"/>
    </source>
</evidence>
<evidence type="ECO:0000256" key="1">
    <source>
        <dbReference type="ARBA" id="ARBA00023012"/>
    </source>
</evidence>
<dbReference type="Gene3D" id="1.20.120.160">
    <property type="entry name" value="HPT domain"/>
    <property type="match status" value="1"/>
</dbReference>
<dbReference type="Pfam" id="PF01627">
    <property type="entry name" value="Hpt"/>
    <property type="match status" value="1"/>
</dbReference>
<dbReference type="RefSeq" id="WP_116558840.1">
    <property type="nucleotide sequence ID" value="NZ_QDKM01000005.1"/>
</dbReference>
<protein>
    <submittedName>
        <fullName evidence="4">Histidine kinase</fullName>
    </submittedName>
</protein>
<sequence>MIDWSHIDELKQDMEDAFDEVVEAFLLEASDGVARLEATVPAQTLAADLHFLRGAALNLGFAEFAALCGEGEAQANAGQAAQVDLAAIRASFEASRQALASGLRTRAA</sequence>
<reference evidence="4 5" key="1">
    <citation type="submission" date="2018-04" db="EMBL/GenBank/DDBJ databases">
        <title>Pararhodobacter oceanense sp. nov., isolated from marine intertidal sediment.</title>
        <authorList>
            <person name="Wang X.-L."/>
            <person name="Du Z.-J."/>
        </authorList>
    </citation>
    <scope>NUCLEOTIDE SEQUENCE [LARGE SCALE GENOMIC DNA]</scope>
    <source>
        <strain evidence="4 5">AM505</strain>
    </source>
</reference>
<keyword evidence="4" id="KW-0418">Kinase</keyword>
<name>A0A2T8HSG8_9RHOB</name>
<evidence type="ECO:0000313" key="5">
    <source>
        <dbReference type="Proteomes" id="UP000245911"/>
    </source>
</evidence>
<dbReference type="OrthoDB" id="7867809at2"/>
<keyword evidence="5" id="KW-1185">Reference proteome</keyword>
<dbReference type="AlphaFoldDB" id="A0A2T8HSG8"/>
<gene>
    <name evidence="4" type="ORF">DDE20_12490</name>
</gene>
<dbReference type="GO" id="GO:0000160">
    <property type="term" value="P:phosphorelay signal transduction system"/>
    <property type="evidence" value="ECO:0007669"/>
    <property type="project" value="UniProtKB-KW"/>
</dbReference>
<dbReference type="Proteomes" id="UP000245911">
    <property type="component" value="Unassembled WGS sequence"/>
</dbReference>
<evidence type="ECO:0000313" key="4">
    <source>
        <dbReference type="EMBL" id="PVH28390.1"/>
    </source>
</evidence>